<dbReference type="Gene3D" id="3.90.550.10">
    <property type="entry name" value="Spore Coat Polysaccharide Biosynthesis Protein SpsA, Chain A"/>
    <property type="match status" value="1"/>
</dbReference>
<dbReference type="InterPro" id="IPR001173">
    <property type="entry name" value="Glyco_trans_2-like"/>
</dbReference>
<dbReference type="PANTHER" id="PTHR43179">
    <property type="entry name" value="RHAMNOSYLTRANSFERASE WBBL"/>
    <property type="match status" value="1"/>
</dbReference>
<name>A0A3B0UXL7_9ZZZZ</name>
<sequence>MKLSVVIVNYNVKHFLEQCLISVKKAMEDVEGEIFVVDNNSVDGSVEMVCKKFPGVQVIVNKKNQGFAKANNQAIRQAKGEYILLLNPDTVVEHDTFTKVIGFMDAHLNAGGLGVKMVDGSGKFLPESKRGLPTPATAFYKIFGLSSLFSHSRRFSKYYLGCLDENKTSKVDILAGAFMLLRKRVLDEIGLLDEIFFMYGEDVD</sequence>
<evidence type="ECO:0000259" key="1">
    <source>
        <dbReference type="Pfam" id="PF00535"/>
    </source>
</evidence>
<proteinExistence type="predicted"/>
<dbReference type="PANTHER" id="PTHR43179:SF7">
    <property type="entry name" value="RHAMNOSYLTRANSFERASE WBBL"/>
    <property type="match status" value="1"/>
</dbReference>
<dbReference type="CDD" id="cd04186">
    <property type="entry name" value="GT_2_like_c"/>
    <property type="match status" value="1"/>
</dbReference>
<feature type="domain" description="Glycosyltransferase 2-like" evidence="1">
    <location>
        <begin position="4"/>
        <end position="189"/>
    </location>
</feature>
<dbReference type="InterPro" id="IPR029044">
    <property type="entry name" value="Nucleotide-diphossugar_trans"/>
</dbReference>
<feature type="non-terminal residue" evidence="2">
    <location>
        <position position="204"/>
    </location>
</feature>
<organism evidence="2">
    <name type="scientific">hydrothermal vent metagenome</name>
    <dbReference type="NCBI Taxonomy" id="652676"/>
    <lineage>
        <taxon>unclassified sequences</taxon>
        <taxon>metagenomes</taxon>
        <taxon>ecological metagenomes</taxon>
    </lineage>
</organism>
<keyword evidence="2" id="KW-0808">Transferase</keyword>
<dbReference type="GO" id="GO:0016740">
    <property type="term" value="F:transferase activity"/>
    <property type="evidence" value="ECO:0007669"/>
    <property type="project" value="UniProtKB-KW"/>
</dbReference>
<protein>
    <submittedName>
        <fullName evidence="2">Glycosyl transferase, group 2 family</fullName>
    </submittedName>
</protein>
<dbReference type="SUPFAM" id="SSF53448">
    <property type="entry name" value="Nucleotide-diphospho-sugar transferases"/>
    <property type="match status" value="1"/>
</dbReference>
<dbReference type="AlphaFoldDB" id="A0A3B0UXL7"/>
<gene>
    <name evidence="2" type="ORF">MNBD_BACTEROID07-1471</name>
</gene>
<dbReference type="EMBL" id="UOET01000352">
    <property type="protein sequence ID" value="VAW29339.1"/>
    <property type="molecule type" value="Genomic_DNA"/>
</dbReference>
<reference evidence="2" key="1">
    <citation type="submission" date="2018-06" db="EMBL/GenBank/DDBJ databases">
        <authorList>
            <person name="Zhirakovskaya E."/>
        </authorList>
    </citation>
    <scope>NUCLEOTIDE SEQUENCE</scope>
</reference>
<dbReference type="Pfam" id="PF00535">
    <property type="entry name" value="Glycos_transf_2"/>
    <property type="match status" value="1"/>
</dbReference>
<evidence type="ECO:0000313" key="2">
    <source>
        <dbReference type="EMBL" id="VAW29339.1"/>
    </source>
</evidence>
<accession>A0A3B0UXL7</accession>